<evidence type="ECO:0000313" key="1">
    <source>
        <dbReference type="EMBL" id="EDQ35407.2"/>
    </source>
</evidence>
<dbReference type="HOGENOM" id="CLU_1893330_0_0_5"/>
<reference evidence="1 2" key="2">
    <citation type="submission" date="2012-06" db="EMBL/GenBank/DDBJ databases">
        <authorList>
            <person name="Fiebig A."/>
        </authorList>
    </citation>
    <scope>NUCLEOTIDE SEQUENCE [LARGE SCALE GENOMIC DNA]</scope>
    <source>
        <strain evidence="1 2">DFL-43</strain>
    </source>
</reference>
<proteinExistence type="predicted"/>
<keyword evidence="2" id="KW-1185">Reference proteome</keyword>
<gene>
    <name evidence="1" type="ORF">HPDFL43_19472</name>
</gene>
<evidence type="ECO:0000313" key="2">
    <source>
        <dbReference type="Proteomes" id="UP000004291"/>
    </source>
</evidence>
<organism evidence="1 2">
    <name type="scientific">Hoeflea phototrophica (strain DSM 17068 / NCIMB 14078 / DFL-43)</name>
    <dbReference type="NCBI Taxonomy" id="411684"/>
    <lineage>
        <taxon>Bacteria</taxon>
        <taxon>Pseudomonadati</taxon>
        <taxon>Pseudomonadota</taxon>
        <taxon>Alphaproteobacteria</taxon>
        <taxon>Hyphomicrobiales</taxon>
        <taxon>Rhizobiaceae</taxon>
        <taxon>Hoeflea</taxon>
    </lineage>
</organism>
<dbReference type="OrthoDB" id="5325135at2"/>
<accession>A9CVP7</accession>
<dbReference type="EMBL" id="ABIA03000001">
    <property type="protein sequence ID" value="EDQ35407.2"/>
    <property type="molecule type" value="Genomic_DNA"/>
</dbReference>
<dbReference type="Proteomes" id="UP000004291">
    <property type="component" value="Chromosome"/>
</dbReference>
<sequence length="134" mass="14649">MGQLFCIHPSNRSAVDQAELRINVNESLIYFGHDEIGFSVAPIVCFSETASFIATSYKFEGLASLFIWIKERSVLKFFECFAKDKTGTTAIEYGLIGTLISVSIIAGAMTLGNTVGNQFQGLADKMNNAQNAHK</sequence>
<dbReference type="eggNOG" id="COG3847">
    <property type="taxonomic scope" value="Bacteria"/>
</dbReference>
<dbReference type="STRING" id="411684.HPDFL43_19472"/>
<protein>
    <submittedName>
        <fullName evidence="1">Flp pilus assembly protein, pilin Flp</fullName>
    </submittedName>
</protein>
<dbReference type="InterPro" id="IPR007047">
    <property type="entry name" value="Flp_Fap"/>
</dbReference>
<dbReference type="Pfam" id="PF04964">
    <property type="entry name" value="Flp_Fap"/>
    <property type="match status" value="1"/>
</dbReference>
<reference evidence="1 2" key="1">
    <citation type="submission" date="2007-10" db="EMBL/GenBank/DDBJ databases">
        <authorList>
            <person name="Wagner-Dobler I."/>
            <person name="Ferriera S."/>
            <person name="Johnson J."/>
            <person name="Kravitz S."/>
            <person name="Beeson K."/>
            <person name="Sutton G."/>
            <person name="Rogers Y.-H."/>
            <person name="Friedman R."/>
            <person name="Frazier M."/>
            <person name="Venter J.C."/>
        </authorList>
    </citation>
    <scope>NUCLEOTIDE SEQUENCE [LARGE SCALE GENOMIC DNA]</scope>
    <source>
        <strain evidence="1 2">DFL-43</strain>
    </source>
</reference>
<comment type="caution">
    <text evidence="1">The sequence shown here is derived from an EMBL/GenBank/DDBJ whole genome shotgun (WGS) entry which is preliminary data.</text>
</comment>
<name>A9CVP7_HOEPD</name>
<dbReference type="AlphaFoldDB" id="A9CVP7"/>